<reference evidence="1" key="1">
    <citation type="journal article" date="2021" name="PeerJ">
        <title>Extensive microbial diversity within the chicken gut microbiome revealed by metagenomics and culture.</title>
        <authorList>
            <person name="Gilroy R."/>
            <person name="Ravi A."/>
            <person name="Getino M."/>
            <person name="Pursley I."/>
            <person name="Horton D.L."/>
            <person name="Alikhan N.F."/>
            <person name="Baker D."/>
            <person name="Gharbi K."/>
            <person name="Hall N."/>
            <person name="Watson M."/>
            <person name="Adriaenssens E.M."/>
            <person name="Foster-Nyarko E."/>
            <person name="Jarju S."/>
            <person name="Secka A."/>
            <person name="Antonio M."/>
            <person name="Oren A."/>
            <person name="Chaudhuri R.R."/>
            <person name="La Ragione R."/>
            <person name="Hildebrand F."/>
            <person name="Pallen M.J."/>
        </authorList>
    </citation>
    <scope>NUCLEOTIDE SEQUENCE</scope>
    <source>
        <strain evidence="1">ChiW19-6364</strain>
    </source>
</reference>
<organism evidence="1 2">
    <name type="scientific">Candidatus Blautia stercoripullorum</name>
    <dbReference type="NCBI Taxonomy" id="2838502"/>
    <lineage>
        <taxon>Bacteria</taxon>
        <taxon>Bacillati</taxon>
        <taxon>Bacillota</taxon>
        <taxon>Clostridia</taxon>
        <taxon>Lachnospirales</taxon>
        <taxon>Lachnospiraceae</taxon>
        <taxon>Blautia</taxon>
    </lineage>
</organism>
<dbReference type="Pfam" id="PF09966">
    <property type="entry name" value="DUF2200"/>
    <property type="match status" value="1"/>
</dbReference>
<protein>
    <submittedName>
        <fullName evidence="1">DUF2200 domain-containing protein</fullName>
    </submittedName>
</protein>
<dbReference type="EMBL" id="DWUX01000227">
    <property type="protein sequence ID" value="HJD40983.1"/>
    <property type="molecule type" value="Genomic_DNA"/>
</dbReference>
<name>A0A9D2U6Y4_9FIRM</name>
<accession>A0A9D2U6Y4</accession>
<evidence type="ECO:0000313" key="2">
    <source>
        <dbReference type="Proteomes" id="UP000823850"/>
    </source>
</evidence>
<evidence type="ECO:0000313" key="1">
    <source>
        <dbReference type="EMBL" id="HJD40983.1"/>
    </source>
</evidence>
<dbReference type="Gene3D" id="1.10.8.290">
    <property type="entry name" value="uncharacterized protein sp1917 domain"/>
    <property type="match status" value="1"/>
</dbReference>
<dbReference type="Proteomes" id="UP000823850">
    <property type="component" value="Unassembled WGS sequence"/>
</dbReference>
<reference evidence="1" key="2">
    <citation type="submission" date="2021-04" db="EMBL/GenBank/DDBJ databases">
        <authorList>
            <person name="Gilroy R."/>
        </authorList>
    </citation>
    <scope>NUCLEOTIDE SEQUENCE</scope>
    <source>
        <strain evidence="1">ChiW19-6364</strain>
    </source>
</reference>
<proteinExistence type="predicted"/>
<comment type="caution">
    <text evidence="1">The sequence shown here is derived from an EMBL/GenBank/DDBJ whole genome shotgun (WGS) entry which is preliminary data.</text>
</comment>
<sequence length="56" mass="6764">MDNLKIFSMSFSKIYPLYIQKVKKKGWAKEGMDEVIFWLTGYFINSRRKENKREGI</sequence>
<dbReference type="AlphaFoldDB" id="A0A9D2U6Y4"/>
<dbReference type="InterPro" id="IPR023204">
    <property type="entry name" value="SP1917_dom_sf"/>
</dbReference>
<gene>
    <name evidence="1" type="ORF">H9913_13285</name>
</gene>
<dbReference type="InterPro" id="IPR014580">
    <property type="entry name" value="UCP033199"/>
</dbReference>